<reference evidence="1 2" key="1">
    <citation type="submission" date="2018-10" db="EMBL/GenBank/DDBJ databases">
        <authorList>
            <person name="Ekblom R."/>
            <person name="Jareborg N."/>
        </authorList>
    </citation>
    <scope>NUCLEOTIDE SEQUENCE [LARGE SCALE GENOMIC DNA]</scope>
    <source>
        <tissue evidence="1">Muscle</tissue>
    </source>
</reference>
<dbReference type="EMBL" id="CYRY02021954">
    <property type="protein sequence ID" value="VCW97464.1"/>
    <property type="molecule type" value="Genomic_DNA"/>
</dbReference>
<sequence>MRHFHMQNTKWNIRTHPTNCTTKPSFIRCETFSLLIKLNLQQRQELQHAQTGQQEYNTARGRYTAQCPPLMETVEKARGPYDKA</sequence>
<proteinExistence type="predicted"/>
<protein>
    <submittedName>
        <fullName evidence="1">Uncharacterized protein</fullName>
    </submittedName>
</protein>
<dbReference type="Proteomes" id="UP000269945">
    <property type="component" value="Unassembled WGS sequence"/>
</dbReference>
<accession>A0A9X9Q223</accession>
<dbReference type="AlphaFoldDB" id="A0A9X9Q223"/>
<name>A0A9X9Q223_GULGU</name>
<organism evidence="1 2">
    <name type="scientific">Gulo gulo</name>
    <name type="common">Wolverine</name>
    <name type="synonym">Gluton</name>
    <dbReference type="NCBI Taxonomy" id="48420"/>
    <lineage>
        <taxon>Eukaryota</taxon>
        <taxon>Metazoa</taxon>
        <taxon>Chordata</taxon>
        <taxon>Craniata</taxon>
        <taxon>Vertebrata</taxon>
        <taxon>Euteleostomi</taxon>
        <taxon>Mammalia</taxon>
        <taxon>Eutheria</taxon>
        <taxon>Laurasiatheria</taxon>
        <taxon>Carnivora</taxon>
        <taxon>Caniformia</taxon>
        <taxon>Musteloidea</taxon>
        <taxon>Mustelidae</taxon>
        <taxon>Guloninae</taxon>
        <taxon>Gulo</taxon>
    </lineage>
</organism>
<evidence type="ECO:0000313" key="2">
    <source>
        <dbReference type="Proteomes" id="UP000269945"/>
    </source>
</evidence>
<keyword evidence="2" id="KW-1185">Reference proteome</keyword>
<evidence type="ECO:0000313" key="1">
    <source>
        <dbReference type="EMBL" id="VCW97464.1"/>
    </source>
</evidence>
<gene>
    <name evidence="1" type="ORF">BN2614_LOCUS2</name>
</gene>
<comment type="caution">
    <text evidence="1">The sequence shown here is derived from an EMBL/GenBank/DDBJ whole genome shotgun (WGS) entry which is preliminary data.</text>
</comment>